<reference evidence="8" key="1">
    <citation type="journal article" date="2021" name="PeerJ">
        <title>Extensive microbial diversity within the chicken gut microbiome revealed by metagenomics and culture.</title>
        <authorList>
            <person name="Gilroy R."/>
            <person name="Ravi A."/>
            <person name="Getino M."/>
            <person name="Pursley I."/>
            <person name="Horton D.L."/>
            <person name="Alikhan N.F."/>
            <person name="Baker D."/>
            <person name="Gharbi K."/>
            <person name="Hall N."/>
            <person name="Watson M."/>
            <person name="Adriaenssens E.M."/>
            <person name="Foster-Nyarko E."/>
            <person name="Jarju S."/>
            <person name="Secka A."/>
            <person name="Antonio M."/>
            <person name="Oren A."/>
            <person name="Chaudhuri R.R."/>
            <person name="La Ragione R."/>
            <person name="Hildebrand F."/>
            <person name="Pallen M.J."/>
        </authorList>
    </citation>
    <scope>NUCLEOTIDE SEQUENCE</scope>
    <source>
        <strain evidence="8">742</strain>
    </source>
</reference>
<evidence type="ECO:0000256" key="4">
    <source>
        <dbReference type="ARBA" id="ARBA00022692"/>
    </source>
</evidence>
<accession>A0A9E2KJT4</accession>
<feature type="transmembrane region" description="Helical" evidence="7">
    <location>
        <begin position="166"/>
        <end position="187"/>
    </location>
</feature>
<dbReference type="Pfam" id="PF01554">
    <property type="entry name" value="MatE"/>
    <property type="match status" value="2"/>
</dbReference>
<evidence type="ECO:0000313" key="8">
    <source>
        <dbReference type="EMBL" id="MBU3819093.1"/>
    </source>
</evidence>
<dbReference type="InterPro" id="IPR052031">
    <property type="entry name" value="Membrane_Transporter-Flippase"/>
</dbReference>
<name>A0A9E2KJT4_9FIRM</name>
<feature type="transmembrane region" description="Helical" evidence="7">
    <location>
        <begin position="61"/>
        <end position="81"/>
    </location>
</feature>
<feature type="transmembrane region" description="Helical" evidence="7">
    <location>
        <begin position="388"/>
        <end position="409"/>
    </location>
</feature>
<feature type="transmembrane region" description="Helical" evidence="7">
    <location>
        <begin position="127"/>
        <end position="145"/>
    </location>
</feature>
<dbReference type="Proteomes" id="UP000824178">
    <property type="component" value="Unassembled WGS sequence"/>
</dbReference>
<gene>
    <name evidence="8" type="ORF">H9864_01765</name>
</gene>
<evidence type="ECO:0000256" key="2">
    <source>
        <dbReference type="ARBA" id="ARBA00022448"/>
    </source>
</evidence>
<dbReference type="InterPro" id="IPR048279">
    <property type="entry name" value="MdtK-like"/>
</dbReference>
<dbReference type="AlphaFoldDB" id="A0A9E2KJT4"/>
<dbReference type="PANTHER" id="PTHR43549">
    <property type="entry name" value="MULTIDRUG RESISTANCE PROTEIN YPNP-RELATED"/>
    <property type="match status" value="1"/>
</dbReference>
<comment type="subcellular location">
    <subcellularLocation>
        <location evidence="1">Cell membrane</location>
        <topology evidence="1">Multi-pass membrane protein</topology>
    </subcellularLocation>
</comment>
<dbReference type="GO" id="GO:0042910">
    <property type="term" value="F:xenobiotic transmembrane transporter activity"/>
    <property type="evidence" value="ECO:0007669"/>
    <property type="project" value="InterPro"/>
</dbReference>
<dbReference type="PANTHER" id="PTHR43549:SF2">
    <property type="entry name" value="MULTIDRUG RESISTANCE PROTEIN NORM-RELATED"/>
    <property type="match status" value="1"/>
</dbReference>
<protein>
    <submittedName>
        <fullName evidence="8">MATE family efflux transporter</fullName>
    </submittedName>
</protein>
<feature type="transmembrane region" description="Helical" evidence="7">
    <location>
        <begin position="93"/>
        <end position="115"/>
    </location>
</feature>
<reference evidence="8" key="2">
    <citation type="submission" date="2021-04" db="EMBL/GenBank/DDBJ databases">
        <authorList>
            <person name="Gilroy R."/>
        </authorList>
    </citation>
    <scope>NUCLEOTIDE SEQUENCE</scope>
    <source>
        <strain evidence="8">742</strain>
    </source>
</reference>
<evidence type="ECO:0000256" key="5">
    <source>
        <dbReference type="ARBA" id="ARBA00022989"/>
    </source>
</evidence>
<feature type="transmembrane region" description="Helical" evidence="7">
    <location>
        <begin position="283"/>
        <end position="302"/>
    </location>
</feature>
<proteinExistence type="predicted"/>
<keyword evidence="4 7" id="KW-0812">Transmembrane</keyword>
<dbReference type="EMBL" id="JAHLFH010000031">
    <property type="protein sequence ID" value="MBU3819093.1"/>
    <property type="molecule type" value="Genomic_DNA"/>
</dbReference>
<sequence>MSNENRMATEPIGRLLLQMSLPPLFSMFLQYSYNLADSAFVARLSEDALTAVSLSFPLTTLMNAVSIWIGVGVNILISGYLGQKKQEKANDTVTLGLLLSFAVGAAINLAAFLILPAYFKAFTSDASIYSLSIAYMSVCAFMQVPNMVHIAIQKMIQATGNMIGPMWFQIAGVVFNFIFDPLLIFGIGPFPTMGIRGAAVATVGGYTLSMLLAFAMLLCTKQKIRIRIKGFCWEWTAVRRVFALGLPSFIMNALSAFMVTIVNLFLAAYSATAIAFFGAYFKVQQLIVMTVNGLIQGCLPIMRFSYGAGNSRRLNLAFRDGTLLVVWMMALGTAAIAVFPAQILGLFTASAEMQEYGVTAMRIMAVGYVFCGLSTMVSTYLQATEQVFVSMLLQMMRQFALLVPVMWLLECQLGIIGIWLSFPVAEVTTFLAAVLLMRRFQKKQRSLHPAEA</sequence>
<dbReference type="GO" id="GO:0005886">
    <property type="term" value="C:plasma membrane"/>
    <property type="evidence" value="ECO:0007669"/>
    <property type="project" value="UniProtKB-SubCell"/>
</dbReference>
<evidence type="ECO:0000256" key="1">
    <source>
        <dbReference type="ARBA" id="ARBA00004651"/>
    </source>
</evidence>
<dbReference type="InterPro" id="IPR002528">
    <property type="entry name" value="MATE_fam"/>
</dbReference>
<evidence type="ECO:0000313" key="9">
    <source>
        <dbReference type="Proteomes" id="UP000824178"/>
    </source>
</evidence>
<dbReference type="PIRSF" id="PIRSF006603">
    <property type="entry name" value="DinF"/>
    <property type="match status" value="1"/>
</dbReference>
<feature type="transmembrane region" description="Helical" evidence="7">
    <location>
        <begin position="12"/>
        <end position="33"/>
    </location>
</feature>
<evidence type="ECO:0000256" key="7">
    <source>
        <dbReference type="SAM" id="Phobius"/>
    </source>
</evidence>
<feature type="transmembrane region" description="Helical" evidence="7">
    <location>
        <begin position="359"/>
        <end position="381"/>
    </location>
</feature>
<comment type="caution">
    <text evidence="8">The sequence shown here is derived from an EMBL/GenBank/DDBJ whole genome shotgun (WGS) entry which is preliminary data.</text>
</comment>
<keyword evidence="5 7" id="KW-1133">Transmembrane helix</keyword>
<feature type="transmembrane region" description="Helical" evidence="7">
    <location>
        <begin position="249"/>
        <end position="277"/>
    </location>
</feature>
<organism evidence="8 9">
    <name type="scientific">Candidatus Faecalibacterium intestinavium</name>
    <dbReference type="NCBI Taxonomy" id="2838580"/>
    <lineage>
        <taxon>Bacteria</taxon>
        <taxon>Bacillati</taxon>
        <taxon>Bacillota</taxon>
        <taxon>Clostridia</taxon>
        <taxon>Eubacteriales</taxon>
        <taxon>Oscillospiraceae</taxon>
        <taxon>Faecalibacterium</taxon>
    </lineage>
</organism>
<dbReference type="NCBIfam" id="TIGR00797">
    <property type="entry name" value="matE"/>
    <property type="match status" value="1"/>
</dbReference>
<evidence type="ECO:0000256" key="3">
    <source>
        <dbReference type="ARBA" id="ARBA00022475"/>
    </source>
</evidence>
<evidence type="ECO:0000256" key="6">
    <source>
        <dbReference type="ARBA" id="ARBA00023136"/>
    </source>
</evidence>
<feature type="transmembrane region" description="Helical" evidence="7">
    <location>
        <begin position="199"/>
        <end position="219"/>
    </location>
</feature>
<dbReference type="GO" id="GO:0015297">
    <property type="term" value="F:antiporter activity"/>
    <property type="evidence" value="ECO:0007669"/>
    <property type="project" value="InterPro"/>
</dbReference>
<keyword evidence="3" id="KW-1003">Cell membrane</keyword>
<keyword evidence="2" id="KW-0813">Transport</keyword>
<feature type="transmembrane region" description="Helical" evidence="7">
    <location>
        <begin position="323"/>
        <end position="347"/>
    </location>
</feature>
<keyword evidence="6 7" id="KW-0472">Membrane</keyword>
<feature type="transmembrane region" description="Helical" evidence="7">
    <location>
        <begin position="415"/>
        <end position="437"/>
    </location>
</feature>